<name>A0A6N7QYZ4_9BACI</name>
<organism evidence="3 4">
    <name type="scientific">Gracilibacillus thailandensis</name>
    <dbReference type="NCBI Taxonomy" id="563735"/>
    <lineage>
        <taxon>Bacteria</taxon>
        <taxon>Bacillati</taxon>
        <taxon>Bacillota</taxon>
        <taxon>Bacilli</taxon>
        <taxon>Bacillales</taxon>
        <taxon>Bacillaceae</taxon>
        <taxon>Gracilibacillus</taxon>
    </lineage>
</organism>
<gene>
    <name evidence="3" type="ORF">GH885_02050</name>
</gene>
<evidence type="ECO:0000313" key="3">
    <source>
        <dbReference type="EMBL" id="MRI65129.1"/>
    </source>
</evidence>
<evidence type="ECO:0000313" key="4">
    <source>
        <dbReference type="Proteomes" id="UP000435187"/>
    </source>
</evidence>
<evidence type="ECO:0000259" key="2">
    <source>
        <dbReference type="Pfam" id="PF09524"/>
    </source>
</evidence>
<dbReference type="Pfam" id="PF09524">
    <property type="entry name" value="Phg_2220_C"/>
    <property type="match status" value="1"/>
</dbReference>
<protein>
    <recommendedName>
        <fullName evidence="2">Phage conserved hypothetical protein C-terminal domain-containing protein</fullName>
    </recommendedName>
</protein>
<feature type="region of interest" description="Disordered" evidence="1">
    <location>
        <begin position="123"/>
        <end position="153"/>
    </location>
</feature>
<comment type="caution">
    <text evidence="3">The sequence shown here is derived from an EMBL/GenBank/DDBJ whole genome shotgun (WGS) entry which is preliminary data.</text>
</comment>
<dbReference type="NCBIfam" id="TIGR02220">
    <property type="entry name" value="phg_TIGR02220"/>
    <property type="match status" value="1"/>
</dbReference>
<dbReference type="RefSeq" id="WP_153833995.1">
    <property type="nucleotide sequence ID" value="NZ_JBHUMW010000105.1"/>
</dbReference>
<keyword evidence="4" id="KW-1185">Reference proteome</keyword>
<sequence length="269" mass="31529">MPGYIKDYRDELNSDIWLMPPLYHRVWQYLKYNVNHSEKKIPMDTGEFFTVKPGQRLTSVRQIAQGVGYYEGLKWKEPNPKTISTILKWMEKQQMITIDRGKGNRQYTLVTLINWDLYQSKKDGGNSKETPNGEGKKQSADINNNDQECKKNDKDNIPFADIVNYLNEKTNKKFRPTTKKTKEVISARWGEGFREDDFYKVIDICCMKWKGQKFGNGAYGDDYLQPSTLFNNKFEERLNWTEKVTDINSRKTQKHADKLAAFDNLTFGE</sequence>
<dbReference type="EMBL" id="WJEE01000002">
    <property type="protein sequence ID" value="MRI65129.1"/>
    <property type="molecule type" value="Genomic_DNA"/>
</dbReference>
<accession>A0A6N7QYZ4</accession>
<feature type="domain" description="Phage conserved hypothetical protein C-terminal" evidence="2">
    <location>
        <begin position="162"/>
        <end position="238"/>
    </location>
</feature>
<dbReference type="Proteomes" id="UP000435187">
    <property type="component" value="Unassembled WGS sequence"/>
</dbReference>
<proteinExistence type="predicted"/>
<evidence type="ECO:0000256" key="1">
    <source>
        <dbReference type="SAM" id="MobiDB-lite"/>
    </source>
</evidence>
<reference evidence="3 4" key="1">
    <citation type="submission" date="2019-10" db="EMBL/GenBank/DDBJ databases">
        <title>Gracilibacillus salitolerans sp. nov., a moderate halophile isolated from a saline soil in northwest China.</title>
        <authorList>
            <person name="Gan L."/>
        </authorList>
    </citation>
    <scope>NUCLEOTIDE SEQUENCE [LARGE SCALE GENOMIC DNA]</scope>
    <source>
        <strain evidence="3 4">TP2-8</strain>
    </source>
</reference>
<dbReference type="AlphaFoldDB" id="A0A6N7QYZ4"/>
<dbReference type="InterPro" id="IPR011741">
    <property type="entry name" value="Phg_2220_C"/>
</dbReference>